<proteinExistence type="predicted"/>
<dbReference type="PROSITE" id="PS51379">
    <property type="entry name" value="4FE4S_FER_2"/>
    <property type="match status" value="1"/>
</dbReference>
<name>X1B7I0_9ZZZZ</name>
<sequence>VVDSINLAITADTTAEEKAQKIKWIEKSPESSENFGYHLVRAMHLAGRCIDCSECERVCPVDIPIRFLNKKLEKVAKELFDYKAGLDPEQPSLVSSFKDEDPEDFIR</sequence>
<dbReference type="SUPFAM" id="SSF46548">
    <property type="entry name" value="alpha-helical ferredoxin"/>
    <property type="match status" value="1"/>
</dbReference>
<evidence type="ECO:0000256" key="1">
    <source>
        <dbReference type="SAM" id="MobiDB-lite"/>
    </source>
</evidence>
<dbReference type="EMBL" id="BART01017638">
    <property type="protein sequence ID" value="GAG80088.1"/>
    <property type="molecule type" value="Genomic_DNA"/>
</dbReference>
<feature type="non-terminal residue" evidence="3">
    <location>
        <position position="1"/>
    </location>
</feature>
<feature type="region of interest" description="Disordered" evidence="1">
    <location>
        <begin position="87"/>
        <end position="107"/>
    </location>
</feature>
<protein>
    <recommendedName>
        <fullName evidence="2">4Fe-4S ferredoxin-type domain-containing protein</fullName>
    </recommendedName>
</protein>
<dbReference type="Pfam" id="PF13534">
    <property type="entry name" value="Fer4_17"/>
    <property type="match status" value="1"/>
</dbReference>
<dbReference type="InterPro" id="IPR017900">
    <property type="entry name" value="4Fe4S_Fe_S_CS"/>
</dbReference>
<evidence type="ECO:0000313" key="3">
    <source>
        <dbReference type="EMBL" id="GAG80088.1"/>
    </source>
</evidence>
<dbReference type="InterPro" id="IPR017896">
    <property type="entry name" value="4Fe4S_Fe-S-bd"/>
</dbReference>
<reference evidence="3" key="1">
    <citation type="journal article" date="2014" name="Front. Microbiol.">
        <title>High frequency of phylogenetically diverse reductive dehalogenase-homologous genes in deep subseafloor sedimentary metagenomes.</title>
        <authorList>
            <person name="Kawai M."/>
            <person name="Futagami T."/>
            <person name="Toyoda A."/>
            <person name="Takaki Y."/>
            <person name="Nishi S."/>
            <person name="Hori S."/>
            <person name="Arai W."/>
            <person name="Tsubouchi T."/>
            <person name="Morono Y."/>
            <person name="Uchiyama I."/>
            <person name="Ito T."/>
            <person name="Fujiyama A."/>
            <person name="Inagaki F."/>
            <person name="Takami H."/>
        </authorList>
    </citation>
    <scope>NUCLEOTIDE SEQUENCE</scope>
    <source>
        <strain evidence="3">Expedition CK06-06</strain>
    </source>
</reference>
<dbReference type="PROSITE" id="PS00198">
    <property type="entry name" value="4FE4S_FER_1"/>
    <property type="match status" value="1"/>
</dbReference>
<accession>X1B7I0</accession>
<dbReference type="AlphaFoldDB" id="X1B7I0"/>
<gene>
    <name evidence="3" type="ORF">S01H4_33497</name>
</gene>
<feature type="domain" description="4Fe-4S ferredoxin-type" evidence="2">
    <location>
        <begin position="40"/>
        <end position="70"/>
    </location>
</feature>
<organism evidence="3">
    <name type="scientific">marine sediment metagenome</name>
    <dbReference type="NCBI Taxonomy" id="412755"/>
    <lineage>
        <taxon>unclassified sequences</taxon>
        <taxon>metagenomes</taxon>
        <taxon>ecological metagenomes</taxon>
    </lineage>
</organism>
<evidence type="ECO:0000259" key="2">
    <source>
        <dbReference type="PROSITE" id="PS51379"/>
    </source>
</evidence>
<comment type="caution">
    <text evidence="3">The sequence shown here is derived from an EMBL/GenBank/DDBJ whole genome shotgun (WGS) entry which is preliminary data.</text>
</comment>